<dbReference type="PROSITE" id="PS51257">
    <property type="entry name" value="PROKAR_LIPOPROTEIN"/>
    <property type="match status" value="1"/>
</dbReference>
<protein>
    <recommendedName>
        <fullName evidence="4">Carboxypeptidase regulatory-like domain-containing protein</fullName>
    </recommendedName>
</protein>
<dbReference type="EMBL" id="SJPT01000004">
    <property type="protein sequence ID" value="TWU23115.1"/>
    <property type="molecule type" value="Genomic_DNA"/>
</dbReference>
<evidence type="ECO:0000313" key="2">
    <source>
        <dbReference type="EMBL" id="TWU23115.1"/>
    </source>
</evidence>
<evidence type="ECO:0000256" key="1">
    <source>
        <dbReference type="SAM" id="MobiDB-lite"/>
    </source>
</evidence>
<organism evidence="2 3">
    <name type="scientific">Novipirellula galeiformis</name>
    <dbReference type="NCBI Taxonomy" id="2528004"/>
    <lineage>
        <taxon>Bacteria</taxon>
        <taxon>Pseudomonadati</taxon>
        <taxon>Planctomycetota</taxon>
        <taxon>Planctomycetia</taxon>
        <taxon>Pirellulales</taxon>
        <taxon>Pirellulaceae</taxon>
        <taxon>Novipirellula</taxon>
    </lineage>
</organism>
<keyword evidence="3" id="KW-1185">Reference proteome</keyword>
<dbReference type="Proteomes" id="UP000316304">
    <property type="component" value="Unassembled WGS sequence"/>
</dbReference>
<name>A0A5C6CGB7_9BACT</name>
<dbReference type="RefSeq" id="WP_146594895.1">
    <property type="nucleotide sequence ID" value="NZ_SJPT01000004.1"/>
</dbReference>
<evidence type="ECO:0008006" key="4">
    <source>
        <dbReference type="Google" id="ProtNLM"/>
    </source>
</evidence>
<dbReference type="AlphaFoldDB" id="A0A5C6CGB7"/>
<proteinExistence type="predicted"/>
<reference evidence="2 3" key="1">
    <citation type="submission" date="2019-02" db="EMBL/GenBank/DDBJ databases">
        <title>Deep-cultivation of Planctomycetes and their phenomic and genomic characterization uncovers novel biology.</title>
        <authorList>
            <person name="Wiegand S."/>
            <person name="Jogler M."/>
            <person name="Boedeker C."/>
            <person name="Pinto D."/>
            <person name="Vollmers J."/>
            <person name="Rivas-Marin E."/>
            <person name="Kohn T."/>
            <person name="Peeters S.H."/>
            <person name="Heuer A."/>
            <person name="Rast P."/>
            <person name="Oberbeckmann S."/>
            <person name="Bunk B."/>
            <person name="Jeske O."/>
            <person name="Meyerdierks A."/>
            <person name="Storesund J.E."/>
            <person name="Kallscheuer N."/>
            <person name="Luecker S."/>
            <person name="Lage O.M."/>
            <person name="Pohl T."/>
            <person name="Merkel B.J."/>
            <person name="Hornburger P."/>
            <person name="Mueller R.-W."/>
            <person name="Bruemmer F."/>
            <person name="Labrenz M."/>
            <person name="Spormann A.M."/>
            <person name="Op Den Camp H."/>
            <person name="Overmann J."/>
            <person name="Amann R."/>
            <person name="Jetten M.S.M."/>
            <person name="Mascher T."/>
            <person name="Medema M.H."/>
            <person name="Devos D.P."/>
            <person name="Kaster A.-K."/>
            <person name="Ovreas L."/>
            <person name="Rohde M."/>
            <person name="Galperin M.Y."/>
            <person name="Jogler C."/>
        </authorList>
    </citation>
    <scope>NUCLEOTIDE SEQUENCE [LARGE SCALE GENOMIC DNA]</scope>
    <source>
        <strain evidence="2 3">Pla52o</strain>
    </source>
</reference>
<sequence>MALVKDWSSSTKLIGGHLYTAVAVLLLGSISGCTPDTGGRVHLAGTVTLGGTMLDQGTIEFHPLSEGSITGGAIRDGRFEIPAATGALPGKYEVRIYSTAVDENVDANVLAPPGEESELPPPSERINKRYNVESELTADVPEGGASDLSFELDA</sequence>
<evidence type="ECO:0000313" key="3">
    <source>
        <dbReference type="Proteomes" id="UP000316304"/>
    </source>
</evidence>
<dbReference type="OrthoDB" id="286361at2"/>
<accession>A0A5C6CGB7</accession>
<feature type="region of interest" description="Disordered" evidence="1">
    <location>
        <begin position="112"/>
        <end position="154"/>
    </location>
</feature>
<comment type="caution">
    <text evidence="2">The sequence shown here is derived from an EMBL/GenBank/DDBJ whole genome shotgun (WGS) entry which is preliminary data.</text>
</comment>
<gene>
    <name evidence="2" type="ORF">Pla52o_26500</name>
</gene>